<dbReference type="EMBL" id="CP001348">
    <property type="protein sequence ID" value="ACL77727.1"/>
    <property type="molecule type" value="Genomic_DNA"/>
</dbReference>
<dbReference type="OrthoDB" id="307780at2"/>
<sequence>MINKVTIQKEQALNAVKNGEFDKSVIASKEIVLIVLTQDWCPQWQAMKTWLYDSADVDVDIDIYELEYNTTDYFEEFKTFKEEQFGNPNVPYLRFYKNGTLIEQTNYISKDRFIEIIGQ</sequence>
<dbReference type="AlphaFoldDB" id="B8I1U2"/>
<dbReference type="SUPFAM" id="SSF52833">
    <property type="entry name" value="Thioredoxin-like"/>
    <property type="match status" value="1"/>
</dbReference>
<reference evidence="1 2" key="1">
    <citation type="submission" date="2009-01" db="EMBL/GenBank/DDBJ databases">
        <title>Complete sequence of Clostridium cellulolyticum H10.</title>
        <authorList>
            <consortium name="US DOE Joint Genome Institute"/>
            <person name="Lucas S."/>
            <person name="Copeland A."/>
            <person name="Lapidus A."/>
            <person name="Glavina del Rio T."/>
            <person name="Dalin E."/>
            <person name="Tice H."/>
            <person name="Bruce D."/>
            <person name="Goodwin L."/>
            <person name="Pitluck S."/>
            <person name="Chertkov O."/>
            <person name="Saunders E."/>
            <person name="Brettin T."/>
            <person name="Detter J.C."/>
            <person name="Han C."/>
            <person name="Larimer F."/>
            <person name="Land M."/>
            <person name="Hauser L."/>
            <person name="Kyrpides N."/>
            <person name="Ivanova N."/>
            <person name="Zhou J."/>
            <person name="Richardson P."/>
        </authorList>
    </citation>
    <scope>NUCLEOTIDE SEQUENCE [LARGE SCALE GENOMIC DNA]</scope>
    <source>
        <strain evidence="2">ATCC 35319 / DSM 5812 / JCM 6584 / H10</strain>
    </source>
</reference>
<dbReference type="RefSeq" id="WP_015926779.1">
    <property type="nucleotide sequence ID" value="NC_011898.1"/>
</dbReference>
<dbReference type="STRING" id="394503.Ccel_3439"/>
<dbReference type="InterPro" id="IPR036249">
    <property type="entry name" value="Thioredoxin-like_sf"/>
</dbReference>
<protein>
    <recommendedName>
        <fullName evidence="3">Thioredoxin domain-containing protein</fullName>
    </recommendedName>
</protein>
<dbReference type="KEGG" id="cce:Ccel_3439"/>
<proteinExistence type="predicted"/>
<organism evidence="1 2">
    <name type="scientific">Ruminiclostridium cellulolyticum (strain ATCC 35319 / DSM 5812 / JCM 6584 / H10)</name>
    <name type="common">Clostridium cellulolyticum</name>
    <dbReference type="NCBI Taxonomy" id="394503"/>
    <lineage>
        <taxon>Bacteria</taxon>
        <taxon>Bacillati</taxon>
        <taxon>Bacillota</taxon>
        <taxon>Clostridia</taxon>
        <taxon>Eubacteriales</taxon>
        <taxon>Oscillospiraceae</taxon>
        <taxon>Ruminiclostridium</taxon>
    </lineage>
</organism>
<name>B8I1U2_RUMCH</name>
<accession>B8I1U2</accession>
<evidence type="ECO:0000313" key="1">
    <source>
        <dbReference type="EMBL" id="ACL77727.1"/>
    </source>
</evidence>
<dbReference type="eggNOG" id="ENOG50336EA">
    <property type="taxonomic scope" value="Bacteria"/>
</dbReference>
<gene>
    <name evidence="1" type="ordered locus">Ccel_3439</name>
</gene>
<keyword evidence="2" id="KW-1185">Reference proteome</keyword>
<evidence type="ECO:0008006" key="3">
    <source>
        <dbReference type="Google" id="ProtNLM"/>
    </source>
</evidence>
<dbReference type="Proteomes" id="UP000001349">
    <property type="component" value="Chromosome"/>
</dbReference>
<dbReference type="HOGENOM" id="CLU_163432_0_0_9"/>
<dbReference type="Gene3D" id="3.40.30.10">
    <property type="entry name" value="Glutaredoxin"/>
    <property type="match status" value="1"/>
</dbReference>
<evidence type="ECO:0000313" key="2">
    <source>
        <dbReference type="Proteomes" id="UP000001349"/>
    </source>
</evidence>